<keyword evidence="3" id="KW-0687">Ribonucleoprotein</keyword>
<dbReference type="AlphaFoldDB" id="V9LDT1"/>
<dbReference type="GO" id="GO:0005763">
    <property type="term" value="C:mitochondrial small ribosomal subunit"/>
    <property type="evidence" value="ECO:0007669"/>
    <property type="project" value="TreeGrafter"/>
</dbReference>
<feature type="region of interest" description="Disordered" evidence="1">
    <location>
        <begin position="31"/>
        <end position="53"/>
    </location>
</feature>
<name>V9LDT1_CALMI</name>
<organism evidence="3">
    <name type="scientific">Callorhinchus milii</name>
    <name type="common">Ghost shark</name>
    <dbReference type="NCBI Taxonomy" id="7868"/>
    <lineage>
        <taxon>Eukaryota</taxon>
        <taxon>Metazoa</taxon>
        <taxon>Chordata</taxon>
        <taxon>Craniata</taxon>
        <taxon>Vertebrata</taxon>
        <taxon>Chondrichthyes</taxon>
        <taxon>Holocephali</taxon>
        <taxon>Chimaeriformes</taxon>
        <taxon>Callorhinchidae</taxon>
        <taxon>Callorhinchus</taxon>
    </lineage>
</organism>
<evidence type="ECO:0000313" key="3">
    <source>
        <dbReference type="EMBL" id="AFP10586.1"/>
    </source>
</evidence>
<evidence type="ECO:0000256" key="2">
    <source>
        <dbReference type="SAM" id="SignalP"/>
    </source>
</evidence>
<keyword evidence="3" id="KW-0689">Ribosomal protein</keyword>
<feature type="chain" id="PRO_5004778502" evidence="2">
    <location>
        <begin position="21"/>
        <end position="189"/>
    </location>
</feature>
<feature type="compositionally biased region" description="Basic and acidic residues" evidence="1">
    <location>
        <begin position="39"/>
        <end position="53"/>
    </location>
</feature>
<dbReference type="PANTHER" id="PTHR13447">
    <property type="entry name" value="MITOCHONDRIAL 28S RIBOSOMAL PROTEIN S28"/>
    <property type="match status" value="1"/>
</dbReference>
<dbReference type="EMBL" id="JW878069">
    <property type="protein sequence ID" value="AFP10586.1"/>
    <property type="molecule type" value="mRNA"/>
</dbReference>
<dbReference type="Pfam" id="PF10246">
    <property type="entry name" value="MRP-S35"/>
    <property type="match status" value="1"/>
</dbReference>
<reference evidence="3" key="1">
    <citation type="journal article" date="2014" name="Nature">
        <title>Elephant shark genome provides unique insights into gnathostome evolution.</title>
        <authorList>
            <consortium name="International Elephant Shark Genome Sequencing Consortium"/>
            <person name="Venkatesh B."/>
            <person name="Lee A.P."/>
            <person name="Ravi V."/>
            <person name="Maurya A.K."/>
            <person name="Lian M.M."/>
            <person name="Swann J.B."/>
            <person name="Ohta Y."/>
            <person name="Flajnik M.F."/>
            <person name="Sutoh Y."/>
            <person name="Kasahara M."/>
            <person name="Hoon S."/>
            <person name="Gangu V."/>
            <person name="Roy S.W."/>
            <person name="Irimia M."/>
            <person name="Korzh V."/>
            <person name="Kondrychyn I."/>
            <person name="Lim Z.W."/>
            <person name="Tay B.H."/>
            <person name="Tohari S."/>
            <person name="Kong K.W."/>
            <person name="Ho S."/>
            <person name="Lorente-Galdos B."/>
            <person name="Quilez J."/>
            <person name="Marques-Bonet T."/>
            <person name="Raney B.J."/>
            <person name="Ingham P.W."/>
            <person name="Tay A."/>
            <person name="Hillier L.W."/>
            <person name="Minx P."/>
            <person name="Boehm T."/>
            <person name="Wilson R.K."/>
            <person name="Brenner S."/>
            <person name="Warren W.C."/>
        </authorList>
    </citation>
    <scope>NUCLEOTIDE SEQUENCE</scope>
    <source>
        <tissue evidence="3">Brain</tissue>
    </source>
</reference>
<proteinExistence type="evidence at transcript level"/>
<dbReference type="InterPro" id="IPR019375">
    <property type="entry name" value="Ribosomal_bS1m"/>
</dbReference>
<accession>V9LDT1</accession>
<keyword evidence="2" id="KW-0732">Signal</keyword>
<dbReference type="PANTHER" id="PTHR13447:SF2">
    <property type="entry name" value="SMALL RIBOSOMAL SUBUNIT PROTEIN BS1M"/>
    <property type="match status" value="1"/>
</dbReference>
<protein>
    <submittedName>
        <fullName evidence="3">28S ribosomal protein S28, mitochondrial</fullName>
    </submittedName>
</protein>
<evidence type="ECO:0000256" key="1">
    <source>
        <dbReference type="SAM" id="MobiDB-lite"/>
    </source>
</evidence>
<feature type="signal peptide" evidence="2">
    <location>
        <begin position="1"/>
        <end position="20"/>
    </location>
</feature>
<sequence>MAAAWRHWGRAALWRRPGLGLGRSQGLALRAAGVQSGDRGGESQDRDQDRDQDKRSGFAVAFELHSDLQRQGEGPAAGSEVSSQKVESFASLLRHSPLVQMGPAKDKLVIGKIFHRIGDDLYIDFGGKFPCVCKRPAVDGEKYQRGVKVRLRLVDLELTSRFLGGKTDTTLLEADAALLGLLDKAKQKE</sequence>